<dbReference type="EMBL" id="CYGY02000063">
    <property type="protein sequence ID" value="SIT48131.1"/>
    <property type="molecule type" value="Genomic_DNA"/>
</dbReference>
<dbReference type="PANTHER" id="PTHR24422">
    <property type="entry name" value="CHEMOTAXIS PROTEIN METHYLTRANSFERASE"/>
    <property type="match status" value="1"/>
</dbReference>
<gene>
    <name evidence="2" type="ORF">BN2476_630011</name>
</gene>
<dbReference type="AlphaFoldDB" id="A0A1N7SL24"/>
<dbReference type="PROSITE" id="PS50123">
    <property type="entry name" value="CHER"/>
    <property type="match status" value="1"/>
</dbReference>
<evidence type="ECO:0000259" key="1">
    <source>
        <dbReference type="PROSITE" id="PS50123"/>
    </source>
</evidence>
<comment type="caution">
    <text evidence="2">The sequence shown here is derived from an EMBL/GenBank/DDBJ whole genome shotgun (WGS) entry which is preliminary data.</text>
</comment>
<sequence length="214" mass="23519">MPGCSTGQEAYSLAIVVAEFLEVTHHAPAPIQIFATDLSDTLSLKQAREGLYPGSIEAEVSPERLRRFFSKEDSHYRVIDSLCEMIVFARQNVAADPPFSKVDLISCRNLLIYLAPALQKRVITTFHYALNPGGFLVLGGSETVDSFSTLFAPFDQPNRTYVKKTTATRAYPYLLADRPVVSAEGSLIVAAPAATIAEWQREADRFQQTNASTG</sequence>
<dbReference type="Gene3D" id="3.40.50.150">
    <property type="entry name" value="Vaccinia Virus protein VP39"/>
    <property type="match status" value="1"/>
</dbReference>
<dbReference type="SUPFAM" id="SSF53335">
    <property type="entry name" value="S-adenosyl-L-methionine-dependent methyltransferases"/>
    <property type="match status" value="1"/>
</dbReference>
<proteinExistence type="predicted"/>
<organism evidence="2 3">
    <name type="scientific">Paraburkholderia piptadeniae</name>
    <dbReference type="NCBI Taxonomy" id="1701573"/>
    <lineage>
        <taxon>Bacteria</taxon>
        <taxon>Pseudomonadati</taxon>
        <taxon>Pseudomonadota</taxon>
        <taxon>Betaproteobacteria</taxon>
        <taxon>Burkholderiales</taxon>
        <taxon>Burkholderiaceae</taxon>
        <taxon>Paraburkholderia</taxon>
    </lineage>
</organism>
<dbReference type="PANTHER" id="PTHR24422:SF27">
    <property type="entry name" value="PROTEIN-GLUTAMATE O-METHYLTRANSFERASE"/>
    <property type="match status" value="1"/>
</dbReference>
<dbReference type="SMART" id="SM00138">
    <property type="entry name" value="MeTrc"/>
    <property type="match status" value="1"/>
</dbReference>
<feature type="domain" description="CheR-type methyltransferase" evidence="1">
    <location>
        <begin position="1"/>
        <end position="167"/>
    </location>
</feature>
<reference evidence="2" key="1">
    <citation type="submission" date="2016-12" db="EMBL/GenBank/DDBJ databases">
        <authorList>
            <person name="Moulin L."/>
        </authorList>
    </citation>
    <scope>NUCLEOTIDE SEQUENCE [LARGE SCALE GENOMIC DNA]</scope>
    <source>
        <strain evidence="2">STM 7183</strain>
    </source>
</reference>
<name>A0A1N7SL24_9BURK</name>
<dbReference type="InterPro" id="IPR029063">
    <property type="entry name" value="SAM-dependent_MTases_sf"/>
</dbReference>
<evidence type="ECO:0000313" key="3">
    <source>
        <dbReference type="Proteomes" id="UP000195569"/>
    </source>
</evidence>
<dbReference type="InterPro" id="IPR050903">
    <property type="entry name" value="Bact_Chemotaxis_MeTrfase"/>
</dbReference>
<evidence type="ECO:0000313" key="2">
    <source>
        <dbReference type="EMBL" id="SIT48131.1"/>
    </source>
</evidence>
<dbReference type="InterPro" id="IPR000780">
    <property type="entry name" value="CheR_MeTrfase"/>
</dbReference>
<keyword evidence="2" id="KW-0489">Methyltransferase</keyword>
<dbReference type="GO" id="GO:0008757">
    <property type="term" value="F:S-adenosylmethionine-dependent methyltransferase activity"/>
    <property type="evidence" value="ECO:0007669"/>
    <property type="project" value="InterPro"/>
</dbReference>
<keyword evidence="3" id="KW-1185">Reference proteome</keyword>
<accession>A0A1N7SL24</accession>
<dbReference type="Pfam" id="PF01739">
    <property type="entry name" value="CheR"/>
    <property type="match status" value="1"/>
</dbReference>
<dbReference type="PRINTS" id="PR00996">
    <property type="entry name" value="CHERMTFRASE"/>
</dbReference>
<dbReference type="GO" id="GO:0032259">
    <property type="term" value="P:methylation"/>
    <property type="evidence" value="ECO:0007669"/>
    <property type="project" value="UniProtKB-KW"/>
</dbReference>
<dbReference type="Proteomes" id="UP000195569">
    <property type="component" value="Unassembled WGS sequence"/>
</dbReference>
<dbReference type="InterPro" id="IPR022642">
    <property type="entry name" value="CheR_C"/>
</dbReference>
<protein>
    <submittedName>
        <fullName evidence="2">Chemotaxis protein methyltransferase CheR</fullName>
    </submittedName>
</protein>
<keyword evidence="2" id="KW-0808">Transferase</keyword>